<organism evidence="12 13">
    <name type="scientific">Tritrichomonas musculus</name>
    <dbReference type="NCBI Taxonomy" id="1915356"/>
    <lineage>
        <taxon>Eukaryota</taxon>
        <taxon>Metamonada</taxon>
        <taxon>Parabasalia</taxon>
        <taxon>Tritrichomonadida</taxon>
        <taxon>Tritrichomonadidae</taxon>
        <taxon>Tritrichomonas</taxon>
    </lineage>
</organism>
<name>A0ABR2H5V9_9EUKA</name>
<dbReference type="SMART" id="SM01065">
    <property type="entry name" value="CBM_2"/>
    <property type="match status" value="2"/>
</dbReference>
<evidence type="ECO:0000256" key="8">
    <source>
        <dbReference type="ARBA" id="ARBA00023277"/>
    </source>
</evidence>
<evidence type="ECO:0000256" key="1">
    <source>
        <dbReference type="ARBA" id="ARBA00000439"/>
    </source>
</evidence>
<evidence type="ECO:0000256" key="2">
    <source>
        <dbReference type="ARBA" id="ARBA00004496"/>
    </source>
</evidence>
<proteinExistence type="inferred from homology"/>
<reference evidence="12 13" key="1">
    <citation type="submission" date="2024-04" db="EMBL/GenBank/DDBJ databases">
        <title>Tritrichomonas musculus Genome.</title>
        <authorList>
            <person name="Alves-Ferreira E."/>
            <person name="Grigg M."/>
            <person name="Lorenzi H."/>
            <person name="Galac M."/>
        </authorList>
    </citation>
    <scope>NUCLEOTIDE SEQUENCE [LARGE SCALE GENOMIC DNA]</scope>
    <source>
        <strain evidence="12 13">EAF2021</strain>
    </source>
</reference>
<comment type="similarity">
    <text evidence="3">Belongs to the disproportionating enzyme family.</text>
</comment>
<dbReference type="Gene3D" id="2.60.40.10">
    <property type="entry name" value="Immunoglobulins"/>
    <property type="match status" value="2"/>
</dbReference>
<keyword evidence="13" id="KW-1185">Reference proteome</keyword>
<evidence type="ECO:0000256" key="6">
    <source>
        <dbReference type="ARBA" id="ARBA00022676"/>
    </source>
</evidence>
<dbReference type="EMBL" id="JAPFFF010000041">
    <property type="protein sequence ID" value="KAK8841560.1"/>
    <property type="molecule type" value="Genomic_DNA"/>
</dbReference>
<dbReference type="CDD" id="cd05467">
    <property type="entry name" value="CBM20"/>
    <property type="match status" value="1"/>
</dbReference>
<accession>A0ABR2H5V9</accession>
<evidence type="ECO:0000259" key="11">
    <source>
        <dbReference type="PROSITE" id="PS51166"/>
    </source>
</evidence>
<dbReference type="Gene3D" id="3.20.20.80">
    <property type="entry name" value="Glycosidases"/>
    <property type="match status" value="2"/>
</dbReference>
<dbReference type="PANTHER" id="PTHR32518">
    <property type="match status" value="1"/>
</dbReference>
<protein>
    <recommendedName>
        <fullName evidence="4">4-alpha-glucanotransferase</fullName>
        <ecNumber evidence="4">2.4.1.25</ecNumber>
    </recommendedName>
    <alternativeName>
        <fullName evidence="9">Amylomaltase</fullName>
    </alternativeName>
    <alternativeName>
        <fullName evidence="10">Disproportionating enzyme</fullName>
    </alternativeName>
</protein>
<feature type="domain" description="CBM20" evidence="11">
    <location>
        <begin position="139"/>
        <end position="247"/>
    </location>
</feature>
<gene>
    <name evidence="12" type="ORF">M9Y10_027184</name>
</gene>
<comment type="catalytic activity">
    <reaction evidence="1">
        <text>Transfers a segment of a (1-&gt;4)-alpha-D-glucan to a new position in an acceptor, which may be glucose or a (1-&gt;4)-alpha-D-glucan.</text>
        <dbReference type="EC" id="2.4.1.25"/>
    </reaction>
</comment>
<keyword evidence="7" id="KW-0808">Transferase</keyword>
<evidence type="ECO:0000256" key="9">
    <source>
        <dbReference type="ARBA" id="ARBA00031423"/>
    </source>
</evidence>
<dbReference type="PROSITE" id="PS51166">
    <property type="entry name" value="CBM20"/>
    <property type="match status" value="2"/>
</dbReference>
<dbReference type="InterPro" id="IPR002044">
    <property type="entry name" value="CBM20"/>
</dbReference>
<evidence type="ECO:0000256" key="5">
    <source>
        <dbReference type="ARBA" id="ARBA00022490"/>
    </source>
</evidence>
<comment type="subcellular location">
    <subcellularLocation>
        <location evidence="2">Cytoplasm</location>
    </subcellularLocation>
</comment>
<evidence type="ECO:0000256" key="3">
    <source>
        <dbReference type="ARBA" id="ARBA00005684"/>
    </source>
</evidence>
<comment type="caution">
    <text evidence="12">The sequence shown here is derived from an EMBL/GenBank/DDBJ whole genome shotgun (WGS) entry which is preliminary data.</text>
</comment>
<keyword evidence="5" id="KW-0963">Cytoplasm</keyword>
<dbReference type="InterPro" id="IPR003385">
    <property type="entry name" value="Glyco_hydro_77"/>
</dbReference>
<dbReference type="InterPro" id="IPR017853">
    <property type="entry name" value="GH"/>
</dbReference>
<evidence type="ECO:0000313" key="13">
    <source>
        <dbReference type="Proteomes" id="UP001470230"/>
    </source>
</evidence>
<dbReference type="Pfam" id="PF00686">
    <property type="entry name" value="CBM_20"/>
    <property type="match status" value="2"/>
</dbReference>
<dbReference type="SUPFAM" id="SSF49452">
    <property type="entry name" value="Starch-binding domain-like"/>
    <property type="match status" value="2"/>
</dbReference>
<sequence>MSLDKEIHLHFRINYHTNYGQDLMICGSIPELGNWKDPVPMTYHPLNDEWDVTITIPGIIDNTTITYKYLVDSYKHYVYEPGKDHRLNLSKMSDDDKSYNMEIIDTYRWQDNIMDAYTRSTFVDVIYQRDTERQTNYIEAPTKPLEVYFSCVVPNIKTDEKLYVVGSCPELGFWDPTKGVLMRDNDYPVYSAIIPFDRSSLPFEYKYVIIKANGDAIWDPNQNMKSDIITSPNTTGNTILCLNQFFVNPCKDLYHGFGVYVPIFSLRSSDSCGIGQYTDIKKLVNVCNKIGASMIQLLPINDTTDKGEWDDSYPYRQASCFALHPIYVNLLAIKANIPPKLIEEIKEFAAQQEKQKTLDYPAVYAFKMEKLAQIYEYVKDGLDKDEDFNNFKIDNGNWLRPYAIYCYFREKYGTSDFNSWPDHNTTTEAEIDKDAQKYDSELNYTYWIQYVCDQQFRDSRNYAQEHHVALKGDLPIGVYLNSVECWAYRKNFRLNMCAGAPPDAFSDQGQNWGFPTYDWDYMERDNLRWWKLRLERMSTLFHTLRVDHILGFFRIWEIPRETSIGGILGHYFPSNAATKEELLGGGLWDIERYVKPYIRWHLLYAKFGSDAEWVSKTFFKSRNIDPLDDWYDFKEEYNSEKKIDDACQEMFADNPGKMNHYKKCLTQLIDDVLLIRDPKVPNYFYPRTEITMEHTEVTPYGINYFASPSWVELSEPQRTMIRNFYTDFTYKRQNSLWVSKAIPKLQLLKNSTNMLICGEDLGQLTDNIIEAIQSEALLSLRVQRMPKESGHNFDDFRNFSYLSICCPSTHDCSSIRGWWEENPDCTRKFWNEAFLRYDNPPKTCEPWISETILKQHLYSNAMWAVFLLQDITGITEKYRRQTPQEEQINIPANSHHHWNYRFPYTLEELANDDEFTGHVHQLCEESHRI</sequence>
<evidence type="ECO:0000256" key="10">
    <source>
        <dbReference type="ARBA" id="ARBA00031501"/>
    </source>
</evidence>
<dbReference type="EC" id="2.4.1.25" evidence="4"/>
<keyword evidence="8" id="KW-0119">Carbohydrate metabolism</keyword>
<evidence type="ECO:0000256" key="4">
    <source>
        <dbReference type="ARBA" id="ARBA00012560"/>
    </source>
</evidence>
<dbReference type="PANTHER" id="PTHR32518:SF3">
    <property type="entry name" value="4-ALPHA-GLUCANOTRANSFERASE"/>
    <property type="match status" value="1"/>
</dbReference>
<keyword evidence="6" id="KW-0328">Glycosyltransferase</keyword>
<feature type="domain" description="CBM20" evidence="11">
    <location>
        <begin position="1"/>
        <end position="111"/>
    </location>
</feature>
<dbReference type="InterPro" id="IPR013783">
    <property type="entry name" value="Ig-like_fold"/>
</dbReference>
<dbReference type="InterPro" id="IPR013784">
    <property type="entry name" value="Carb-bd-like_fold"/>
</dbReference>
<dbReference type="SUPFAM" id="SSF51445">
    <property type="entry name" value="(Trans)glycosidases"/>
    <property type="match status" value="1"/>
</dbReference>
<dbReference type="Pfam" id="PF02446">
    <property type="entry name" value="Glyco_hydro_77"/>
    <property type="match status" value="1"/>
</dbReference>
<dbReference type="Proteomes" id="UP001470230">
    <property type="component" value="Unassembled WGS sequence"/>
</dbReference>
<evidence type="ECO:0000313" key="12">
    <source>
        <dbReference type="EMBL" id="KAK8841560.1"/>
    </source>
</evidence>
<evidence type="ECO:0000256" key="7">
    <source>
        <dbReference type="ARBA" id="ARBA00022679"/>
    </source>
</evidence>